<reference evidence="7" key="1">
    <citation type="journal article" date="2012" name="Science">
        <title>The Paleozoic origin of enzymatic lignin decomposition reconstructed from 31 fungal genomes.</title>
        <authorList>
            <person name="Floudas D."/>
            <person name="Binder M."/>
            <person name="Riley R."/>
            <person name="Barry K."/>
            <person name="Blanchette R.A."/>
            <person name="Henrissat B."/>
            <person name="Martinez A.T."/>
            <person name="Otillar R."/>
            <person name="Spatafora J.W."/>
            <person name="Yadav J.S."/>
            <person name="Aerts A."/>
            <person name="Benoit I."/>
            <person name="Boyd A."/>
            <person name="Carlson A."/>
            <person name="Copeland A."/>
            <person name="Coutinho P.M."/>
            <person name="de Vries R.P."/>
            <person name="Ferreira P."/>
            <person name="Findley K."/>
            <person name="Foster B."/>
            <person name="Gaskell J."/>
            <person name="Glotzer D."/>
            <person name="Gorecki P."/>
            <person name="Heitman J."/>
            <person name="Hesse C."/>
            <person name="Hori C."/>
            <person name="Igarashi K."/>
            <person name="Jurgens J.A."/>
            <person name="Kallen N."/>
            <person name="Kersten P."/>
            <person name="Kohler A."/>
            <person name="Kuees U."/>
            <person name="Kumar T.K.A."/>
            <person name="Kuo A."/>
            <person name="LaButti K."/>
            <person name="Larrondo L.F."/>
            <person name="Lindquist E."/>
            <person name="Ling A."/>
            <person name="Lombard V."/>
            <person name="Lucas S."/>
            <person name="Lundell T."/>
            <person name="Martin R."/>
            <person name="McLaughlin D.J."/>
            <person name="Morgenstern I."/>
            <person name="Morin E."/>
            <person name="Murat C."/>
            <person name="Nagy L.G."/>
            <person name="Nolan M."/>
            <person name="Ohm R.A."/>
            <person name="Patyshakuliyeva A."/>
            <person name="Rokas A."/>
            <person name="Ruiz-Duenas F.J."/>
            <person name="Sabat G."/>
            <person name="Salamov A."/>
            <person name="Samejima M."/>
            <person name="Schmutz J."/>
            <person name="Slot J.C."/>
            <person name="St John F."/>
            <person name="Stenlid J."/>
            <person name="Sun H."/>
            <person name="Sun S."/>
            <person name="Syed K."/>
            <person name="Tsang A."/>
            <person name="Wiebenga A."/>
            <person name="Young D."/>
            <person name="Pisabarro A."/>
            <person name="Eastwood D.C."/>
            <person name="Martin F."/>
            <person name="Cullen D."/>
            <person name="Grigoriev I.V."/>
            <person name="Hibbett D.S."/>
        </authorList>
    </citation>
    <scope>NUCLEOTIDE SEQUENCE [LARGE SCALE GENOMIC DNA]</scope>
    <source>
        <strain evidence="7">TFB10046</strain>
    </source>
</reference>
<dbReference type="KEGG" id="adl:AURDEDRAFT_176922"/>
<name>J0D5H8_AURST</name>
<dbReference type="GO" id="GO:0005737">
    <property type="term" value="C:cytoplasm"/>
    <property type="evidence" value="ECO:0007669"/>
    <property type="project" value="TreeGrafter"/>
</dbReference>
<sequence length="2232" mass="242304">MPENSQVVLSPCNSPKASSPAPLIPFWQRKAVFSAQYLVADVPYHSSYLNEVAEAAEKVSEVDLVAGWCWTLEPFLDLSGLRSRAKGSERGSATVTVEQGVFPSALAFLAGWAFLLHMYAEAETPDIVFGVERGARRLTSEEAMRTNEAILSKFATDDKESGAFPAADAVNKRGFDSTIYFQAGDDEQLVVRIEIKAESNALSVTFSPQVLTQPAAECVLKQLADVAVYIDANPRGTFLDTASAIHEDLQAALNSNPEQIPVPEGELLHSAFERNAPERPDRLALWFHAADGSEVKWTYGEQDKKASVLAQTIQDAAGAAGIVDAAVPLCMEKTPELYVAILGVLRAGGDLLMRAGGPVVLVSTAAERDALVADNALPTDRAVTVLAVADIIAQETDKPVVECGARPSTLAYLIWTRGTTGAPKGVPIEHSAAVQAIAALHRDIPYAANDDVRCIQFSAFTFDVSVQDFWGAPCGTLCSASRPLLLGQFPELCNVFEIIHAFSAPGNVGRPLSTISCFAVKDHRVLPRGAAGELAIGGFQNARGYLSQPDKTAAKFVAHARAGTVYLTGDVVRILHDGTIEFVGRTDDLVKLGGVRVELSEISALIAPPAPGGAWGPVATLQLSRPDRPQKVICSFVACKALAGESTVSEAAAKVAIEARERAMATLPSYMVPNVFLVVPCIPTTPSNKIDRTALARVSADVDLAAWESLLAQKAGVDSMRAIQPTARLLAAFVASDPAGGDDTEAREIHQALETFNAQWLPRIRQQLKGKIGDDQVQMAFPCLPLQEGMLSECALHHRAHWSHSCLDLDDEYDMLRTGFVQPTGDYSDDVTFIQVLYATPYVDWAELKMGDVASFASARAEQVMKDAANSVRPLWALLLLSNADGQRMLMLSAHHSIYDADTLRILLEDAVTAYQGHPLPPRPTLFSVVAKPQPFADSEPHGLPDLTGRTRPKGSKALGHISHRQATTSSREELEAAGRALGGSLGHLAQAAWAVVLGAYTEAQRVVFGETLSARRDAPALGPLLSVSPVPLDVGELATARTAVAALVKLAEESVGRRGVPVSVYRECLMRGKDKSAWDAMFVLHPETEEDDDGEAPLWRLVPNVVPLYVEHGRALNVELRKGRVELDIWADSALISPTQLALLTEQTDAVLALLANHPDVAFGTLLSQLPLQFLSYSAPTPPPSIIDAPNRHPTWWLERYAREHPNWTAAIVASHIEEDGADTTSWTYKELDDAANRAAHFILAKGIRRRTVAFCVGRTLPAYAYQLGIFKTGNCYLPVEEDLPAARKVLLVHDSDAALVFTTAEQAVNFQDVKTGVEIVVVDQQAHRAELAREPTTVPVVEYGRYAPGYLLYTSGSTGLPKGVLVSHGNLVSFIECLYELINNHCPVPPFAGKGRFLGRTSIAFYALIRARCTLAGDLRCIPLRNGDGLGATFGATTHHPRRPGTLSNRPASSIEPGHAGARRQRRFVSPPSASMSIGMRPQLHATRDQSTPYSQHTTPPNTMQPGPLNTATAPQTVRRTPDPSFTAAASLLFWRPAQCYRRGGGQSACDAANSEVPTPSVAGRAEQDQPVARCRARRRDENPPHKRAWVNMGESILKYFNTLKSGADETKNTKVIQYLADDFCACRIPFLRRLDDGSRSPASKRGSVERQLSQTTSSLEAFRNDSSQFGKSVCNTFTSNTFTSNGFMSNGTQEEPCRRTVGCGESFRAFYQLGRWGAEGRVAARRGSGRPRVSLSPADRHARGLRAGRAVLLLQHPGRIGNIEIMSDRSDETSPAERACYLRRVDCALCKTQYERTFGSLVNDRLSSRASTTRTSGCAAPTLLRASTAITRAYVDVFDFRPARTRALHRQQGQRRRVQDQYLLLVVRPIDLSSSSRRSPSTTMAYKYILNASSACCFHPDRGQTNPYDIASPGGIQGAKGLRAFKVKSPRSVFRALVLALAMLTPCVQVVDQVHVTGSCPRLGHRLHALHTCRYSAAASMKAVSPLAPDRGRIVAPATRRCYTVGGDDYPFANPVPARFRRARISLEVWFPPAVHAGLPTDPAKFKQATAEVNAYERMLKETLAKRPQTGVERVGDEEAEDHFIATVSQLSSQRTCNCENTATKLQEARHETVPTTPTSTLGPVCASAQLATSQQDQQSDGGVCIEMEVDEDLEQALERAVDGDRPSAHPTRPTLKQLWASALALTNKSNEIIVVRPHVTLAHENLVGPRQALYRTVAQPLHRARRSV</sequence>
<evidence type="ECO:0000259" key="5">
    <source>
        <dbReference type="Pfam" id="PF00668"/>
    </source>
</evidence>
<feature type="region of interest" description="Disordered" evidence="3">
    <location>
        <begin position="1437"/>
        <end position="1468"/>
    </location>
</feature>
<feature type="domain" description="Condensation" evidence="5">
    <location>
        <begin position="811"/>
        <end position="1085"/>
    </location>
</feature>
<dbReference type="GO" id="GO:0044550">
    <property type="term" value="P:secondary metabolite biosynthetic process"/>
    <property type="evidence" value="ECO:0007669"/>
    <property type="project" value="TreeGrafter"/>
</dbReference>
<proteinExistence type="predicted"/>
<dbReference type="Pfam" id="PF00501">
    <property type="entry name" value="AMP-binding"/>
    <property type="match status" value="2"/>
</dbReference>
<dbReference type="InterPro" id="IPR042099">
    <property type="entry name" value="ANL_N_sf"/>
</dbReference>
<evidence type="ECO:0000313" key="6">
    <source>
        <dbReference type="EMBL" id="EJD34016.1"/>
    </source>
</evidence>
<dbReference type="Gene3D" id="3.30.300.30">
    <property type="match status" value="1"/>
</dbReference>
<dbReference type="PROSITE" id="PS00455">
    <property type="entry name" value="AMP_BINDING"/>
    <property type="match status" value="1"/>
</dbReference>
<dbReference type="Gene3D" id="3.30.559.10">
    <property type="entry name" value="Chloramphenicol acetyltransferase-like domain"/>
    <property type="match status" value="1"/>
</dbReference>
<dbReference type="InterPro" id="IPR045851">
    <property type="entry name" value="AMP-bd_C_sf"/>
</dbReference>
<keyword evidence="1" id="KW-0596">Phosphopantetheine</keyword>
<dbReference type="eggNOG" id="KOG1178">
    <property type="taxonomic scope" value="Eukaryota"/>
</dbReference>
<dbReference type="InterPro" id="IPR023213">
    <property type="entry name" value="CAT-like_dom_sf"/>
</dbReference>
<evidence type="ECO:0000313" key="7">
    <source>
        <dbReference type="Proteomes" id="UP000006514"/>
    </source>
</evidence>
<dbReference type="Proteomes" id="UP000006514">
    <property type="component" value="Unassembled WGS sequence"/>
</dbReference>
<dbReference type="SUPFAM" id="SSF52777">
    <property type="entry name" value="CoA-dependent acyltransferases"/>
    <property type="match status" value="2"/>
</dbReference>
<dbReference type="InterPro" id="IPR000873">
    <property type="entry name" value="AMP-dep_synth/lig_dom"/>
</dbReference>
<protein>
    <submittedName>
        <fullName evidence="6">Acetyl-CoA synthetase-like protein</fullName>
    </submittedName>
</protein>
<dbReference type="GO" id="GO:0043041">
    <property type="term" value="P:amino acid activation for nonribosomal peptide biosynthetic process"/>
    <property type="evidence" value="ECO:0007669"/>
    <property type="project" value="TreeGrafter"/>
</dbReference>
<dbReference type="EMBL" id="JH688022">
    <property type="protein sequence ID" value="EJD34016.1"/>
    <property type="molecule type" value="Genomic_DNA"/>
</dbReference>
<dbReference type="PANTHER" id="PTHR45527">
    <property type="entry name" value="NONRIBOSOMAL PEPTIDE SYNTHETASE"/>
    <property type="match status" value="1"/>
</dbReference>
<dbReference type="GO" id="GO:0031177">
    <property type="term" value="F:phosphopantetheine binding"/>
    <property type="evidence" value="ECO:0007669"/>
    <property type="project" value="TreeGrafter"/>
</dbReference>
<organism evidence="6 7">
    <name type="scientific">Auricularia subglabra (strain TFB-10046 / SS5)</name>
    <name type="common">White-rot fungus</name>
    <name type="synonym">Auricularia delicata (strain TFB10046)</name>
    <dbReference type="NCBI Taxonomy" id="717982"/>
    <lineage>
        <taxon>Eukaryota</taxon>
        <taxon>Fungi</taxon>
        <taxon>Dikarya</taxon>
        <taxon>Basidiomycota</taxon>
        <taxon>Agaricomycotina</taxon>
        <taxon>Agaricomycetes</taxon>
        <taxon>Auriculariales</taxon>
        <taxon>Auriculariaceae</taxon>
        <taxon>Auricularia</taxon>
    </lineage>
</organism>
<evidence type="ECO:0000256" key="1">
    <source>
        <dbReference type="ARBA" id="ARBA00022450"/>
    </source>
</evidence>
<evidence type="ECO:0000256" key="2">
    <source>
        <dbReference type="ARBA" id="ARBA00022553"/>
    </source>
</evidence>
<evidence type="ECO:0000259" key="4">
    <source>
        <dbReference type="Pfam" id="PF00501"/>
    </source>
</evidence>
<evidence type="ECO:0000256" key="3">
    <source>
        <dbReference type="SAM" id="MobiDB-lite"/>
    </source>
</evidence>
<feature type="region of interest" description="Disordered" evidence="3">
    <location>
        <begin position="1487"/>
        <end position="1511"/>
    </location>
</feature>
<dbReference type="GO" id="GO:0003824">
    <property type="term" value="F:catalytic activity"/>
    <property type="evidence" value="ECO:0007669"/>
    <property type="project" value="InterPro"/>
</dbReference>
<dbReference type="Pfam" id="PF00668">
    <property type="entry name" value="Condensation"/>
    <property type="match status" value="1"/>
</dbReference>
<dbReference type="OrthoDB" id="416786at2759"/>
<feature type="region of interest" description="Disordered" evidence="3">
    <location>
        <begin position="938"/>
        <end position="971"/>
    </location>
</feature>
<feature type="region of interest" description="Disordered" evidence="3">
    <location>
        <begin position="1554"/>
        <end position="1573"/>
    </location>
</feature>
<gene>
    <name evidence="6" type="ORF">AURDEDRAFT_176922</name>
</gene>
<dbReference type="InterPro" id="IPR001242">
    <property type="entry name" value="Condensation_dom"/>
</dbReference>
<dbReference type="Gene3D" id="3.30.559.30">
    <property type="entry name" value="Nonribosomal peptide synthetase, condensation domain"/>
    <property type="match status" value="1"/>
</dbReference>
<feature type="domain" description="AMP-dependent synthetase/ligase" evidence="4">
    <location>
        <begin position="272"/>
        <end position="472"/>
    </location>
</feature>
<dbReference type="InterPro" id="IPR020845">
    <property type="entry name" value="AMP-binding_CS"/>
</dbReference>
<dbReference type="InParanoid" id="J0D5H8"/>
<feature type="compositionally biased region" description="Polar residues" evidence="3">
    <location>
        <begin position="1491"/>
        <end position="1511"/>
    </location>
</feature>
<feature type="region of interest" description="Disordered" evidence="3">
    <location>
        <begin position="1640"/>
        <end position="1660"/>
    </location>
</feature>
<accession>J0D5H8</accession>
<keyword evidence="2" id="KW-0597">Phosphoprotein</keyword>
<keyword evidence="7" id="KW-1185">Reference proteome</keyword>
<feature type="domain" description="AMP-dependent synthetase/ligase" evidence="4">
    <location>
        <begin position="1199"/>
        <end position="1379"/>
    </location>
</feature>
<dbReference type="SUPFAM" id="SSF56801">
    <property type="entry name" value="Acetyl-CoA synthetase-like"/>
    <property type="match status" value="2"/>
</dbReference>
<dbReference type="PANTHER" id="PTHR45527:SF2">
    <property type="entry name" value="FERRICROCIN SYNTHETASE (NONRIBOSOMAL PEPTIDE SIDEROPHORE SYNTHASE ) (EUROFUNG)"/>
    <property type="match status" value="1"/>
</dbReference>
<dbReference type="Gene3D" id="3.40.50.12780">
    <property type="entry name" value="N-terminal domain of ligase-like"/>
    <property type="match status" value="3"/>
</dbReference>